<dbReference type="InterPro" id="IPR003715">
    <property type="entry name" value="Poly_export_N"/>
</dbReference>
<dbReference type="InterPro" id="IPR019554">
    <property type="entry name" value="Soluble_ligand-bd"/>
</dbReference>
<dbReference type="InterPro" id="IPR049712">
    <property type="entry name" value="Poly_export"/>
</dbReference>
<keyword evidence="1" id="KW-0732">Signal</keyword>
<dbReference type="AlphaFoldDB" id="A0A4Q1SEG9"/>
<dbReference type="EMBL" id="SDMK01000002">
    <property type="protein sequence ID" value="RXS95328.1"/>
    <property type="molecule type" value="Genomic_DNA"/>
</dbReference>
<feature type="domain" description="Soluble ligand binding" evidence="3">
    <location>
        <begin position="243"/>
        <end position="278"/>
    </location>
</feature>
<dbReference type="Pfam" id="PF02563">
    <property type="entry name" value="Poly_export"/>
    <property type="match status" value="1"/>
</dbReference>
<dbReference type="Proteomes" id="UP000290253">
    <property type="component" value="Unassembled WGS sequence"/>
</dbReference>
<dbReference type="PANTHER" id="PTHR33619">
    <property type="entry name" value="POLYSACCHARIDE EXPORT PROTEIN GFCE-RELATED"/>
    <property type="match status" value="1"/>
</dbReference>
<dbReference type="Gene3D" id="3.30.1950.10">
    <property type="entry name" value="wza like domain"/>
    <property type="match status" value="1"/>
</dbReference>
<feature type="domain" description="Polysaccharide export protein N-terminal" evidence="2">
    <location>
        <begin position="44"/>
        <end position="119"/>
    </location>
</feature>
<dbReference type="GO" id="GO:0015159">
    <property type="term" value="F:polysaccharide transmembrane transporter activity"/>
    <property type="evidence" value="ECO:0007669"/>
    <property type="project" value="InterPro"/>
</dbReference>
<dbReference type="PANTHER" id="PTHR33619:SF3">
    <property type="entry name" value="POLYSACCHARIDE EXPORT PROTEIN GFCE-RELATED"/>
    <property type="match status" value="1"/>
</dbReference>
<dbReference type="OrthoDB" id="9815244at2"/>
<dbReference type="Gene3D" id="3.10.560.10">
    <property type="entry name" value="Outer membrane lipoprotein wza domain like"/>
    <property type="match status" value="2"/>
</dbReference>
<gene>
    <name evidence="4" type="ORF">ESZ00_12130</name>
</gene>
<evidence type="ECO:0000259" key="3">
    <source>
        <dbReference type="Pfam" id="PF10531"/>
    </source>
</evidence>
<sequence>MLITAISARRLRTITWRMFMKPSKSLLLLLLAVTFGFARASWAQQDALLIGPGDMVHITVLDAPELEQHARVTESGEVPLMVGGNAKIAGMTPEQAANAIGTQLVNEHFLVNPKISVVVEQFATQNISVLGEVRQPGSYPVTAAKTVAEVLALAGGLQADADRNVIIQRHGTGEMVTYYSSNWPLTVPDSAAPGVKPANAEALHTRETMVYPGDTVRVAKAELVFALGDLGRPGGFPIYNNDSHLTVLQLVSLAGGANHTASLGHVRLVRRGPDGKIEDIKLPLGDMQKGKHPDEVLQANDILYVPFSFTKNAALGVTSILAAATNASVFVF</sequence>
<name>A0A4Q1SEG9_9BACT</name>
<dbReference type="Pfam" id="PF10531">
    <property type="entry name" value="SLBB"/>
    <property type="match status" value="2"/>
</dbReference>
<evidence type="ECO:0000256" key="1">
    <source>
        <dbReference type="ARBA" id="ARBA00022729"/>
    </source>
</evidence>
<accession>A0A4Q1SEG9</accession>
<proteinExistence type="predicted"/>
<feature type="domain" description="Soluble ligand binding" evidence="3">
    <location>
        <begin position="127"/>
        <end position="176"/>
    </location>
</feature>
<organism evidence="4 5">
    <name type="scientific">Silvibacterium dinghuense</name>
    <dbReference type="NCBI Taxonomy" id="1560006"/>
    <lineage>
        <taxon>Bacteria</taxon>
        <taxon>Pseudomonadati</taxon>
        <taxon>Acidobacteriota</taxon>
        <taxon>Terriglobia</taxon>
        <taxon>Terriglobales</taxon>
        <taxon>Acidobacteriaceae</taxon>
        <taxon>Silvibacterium</taxon>
    </lineage>
</organism>
<evidence type="ECO:0008006" key="6">
    <source>
        <dbReference type="Google" id="ProtNLM"/>
    </source>
</evidence>
<reference evidence="4 5" key="1">
    <citation type="journal article" date="2016" name="Int. J. Syst. Evol. Microbiol.">
        <title>Acidipila dinghuensis sp. nov., an acidobacterium isolated from forest soil.</title>
        <authorList>
            <person name="Jiang Y.W."/>
            <person name="Wang J."/>
            <person name="Chen M.H."/>
            <person name="Lv Y.Y."/>
            <person name="Qiu L.H."/>
        </authorList>
    </citation>
    <scope>NUCLEOTIDE SEQUENCE [LARGE SCALE GENOMIC DNA]</scope>
    <source>
        <strain evidence="4 5">DHOF10</strain>
    </source>
</reference>
<keyword evidence="5" id="KW-1185">Reference proteome</keyword>
<evidence type="ECO:0000259" key="2">
    <source>
        <dbReference type="Pfam" id="PF02563"/>
    </source>
</evidence>
<evidence type="ECO:0000313" key="5">
    <source>
        <dbReference type="Proteomes" id="UP000290253"/>
    </source>
</evidence>
<comment type="caution">
    <text evidence="4">The sequence shown here is derived from an EMBL/GenBank/DDBJ whole genome shotgun (WGS) entry which is preliminary data.</text>
</comment>
<protein>
    <recommendedName>
        <fullName evidence="6">Polysaccharide export protein</fullName>
    </recommendedName>
</protein>
<evidence type="ECO:0000313" key="4">
    <source>
        <dbReference type="EMBL" id="RXS95328.1"/>
    </source>
</evidence>